<evidence type="ECO:0000313" key="1">
    <source>
        <dbReference type="EMBL" id="KKM21327.1"/>
    </source>
</evidence>
<dbReference type="AlphaFoldDB" id="A0A0F9I1D3"/>
<organism evidence="1">
    <name type="scientific">marine sediment metagenome</name>
    <dbReference type="NCBI Taxonomy" id="412755"/>
    <lineage>
        <taxon>unclassified sequences</taxon>
        <taxon>metagenomes</taxon>
        <taxon>ecological metagenomes</taxon>
    </lineage>
</organism>
<proteinExistence type="predicted"/>
<gene>
    <name evidence="1" type="ORF">LCGC14_1636510</name>
</gene>
<accession>A0A0F9I1D3</accession>
<sequence>MATSRLTTLRVALAADIASQLSTDGTSDVTVGEYPPLGDYSREDRVWLAEISGTQEPYTIGASGLRQEVLEVELRVYAPTFGGTSEEQQSGEVRAELIFASVENAVRGDITVGSTVYNIELDSFTSHVDQVDENGPLGYIEATLTAESHL</sequence>
<name>A0A0F9I1D3_9ZZZZ</name>
<protein>
    <submittedName>
        <fullName evidence="1">Uncharacterized protein</fullName>
    </submittedName>
</protein>
<dbReference type="EMBL" id="LAZR01013575">
    <property type="protein sequence ID" value="KKM21327.1"/>
    <property type="molecule type" value="Genomic_DNA"/>
</dbReference>
<comment type="caution">
    <text evidence="1">The sequence shown here is derived from an EMBL/GenBank/DDBJ whole genome shotgun (WGS) entry which is preliminary data.</text>
</comment>
<reference evidence="1" key="1">
    <citation type="journal article" date="2015" name="Nature">
        <title>Complex archaea that bridge the gap between prokaryotes and eukaryotes.</title>
        <authorList>
            <person name="Spang A."/>
            <person name="Saw J.H."/>
            <person name="Jorgensen S.L."/>
            <person name="Zaremba-Niedzwiedzka K."/>
            <person name="Martijn J."/>
            <person name="Lind A.E."/>
            <person name="van Eijk R."/>
            <person name="Schleper C."/>
            <person name="Guy L."/>
            <person name="Ettema T.J."/>
        </authorList>
    </citation>
    <scope>NUCLEOTIDE SEQUENCE</scope>
</reference>